<keyword evidence="1" id="KW-0812">Transmembrane</keyword>
<organism evidence="2 3">
    <name type="scientific">Oceanicoccus sagamiensis</name>
    <dbReference type="NCBI Taxonomy" id="716816"/>
    <lineage>
        <taxon>Bacteria</taxon>
        <taxon>Pseudomonadati</taxon>
        <taxon>Pseudomonadota</taxon>
        <taxon>Gammaproteobacteria</taxon>
        <taxon>Cellvibrionales</taxon>
        <taxon>Spongiibacteraceae</taxon>
        <taxon>Oceanicoccus</taxon>
    </lineage>
</organism>
<sequence>MTNQIKSSVILLLFYSVLFAIPIVTVGYSIHGPELALLAALGVVILVLLGPIPFFFASSIVSQSELIVIAVLGVIILLAWIRAVVRGAGHYMPYISVSSWALMGAWFCVALYFAHAAAH</sequence>
<dbReference type="KEGG" id="osg:BST96_04345"/>
<evidence type="ECO:0000313" key="2">
    <source>
        <dbReference type="EMBL" id="ARN73408.1"/>
    </source>
</evidence>
<reference evidence="2 3" key="1">
    <citation type="submission" date="2016-11" db="EMBL/GenBank/DDBJ databases">
        <title>Trade-off between light-utilization and light-protection in marine flavobacteria.</title>
        <authorList>
            <person name="Kumagai Y."/>
        </authorList>
    </citation>
    <scope>NUCLEOTIDE SEQUENCE [LARGE SCALE GENOMIC DNA]</scope>
    <source>
        <strain evidence="2 3">NBRC 107125</strain>
    </source>
</reference>
<protein>
    <submittedName>
        <fullName evidence="2">Uncharacterized protein</fullName>
    </submittedName>
</protein>
<feature type="transmembrane region" description="Helical" evidence="1">
    <location>
        <begin position="12"/>
        <end position="30"/>
    </location>
</feature>
<proteinExistence type="predicted"/>
<name>A0A1X9N5P0_9GAMM</name>
<dbReference type="Proteomes" id="UP000193450">
    <property type="component" value="Chromosome"/>
</dbReference>
<evidence type="ECO:0000256" key="1">
    <source>
        <dbReference type="SAM" id="Phobius"/>
    </source>
</evidence>
<feature type="transmembrane region" description="Helical" evidence="1">
    <location>
        <begin position="66"/>
        <end position="85"/>
    </location>
</feature>
<dbReference type="AlphaFoldDB" id="A0A1X9N5P0"/>
<gene>
    <name evidence="2" type="ORF">BST96_04345</name>
</gene>
<keyword evidence="3" id="KW-1185">Reference proteome</keyword>
<keyword evidence="1" id="KW-0472">Membrane</keyword>
<evidence type="ECO:0000313" key="3">
    <source>
        <dbReference type="Proteomes" id="UP000193450"/>
    </source>
</evidence>
<keyword evidence="1" id="KW-1133">Transmembrane helix</keyword>
<accession>A0A1X9N5P0</accession>
<feature type="transmembrane region" description="Helical" evidence="1">
    <location>
        <begin position="36"/>
        <end position="57"/>
    </location>
</feature>
<dbReference type="EMBL" id="CP019343">
    <property type="protein sequence ID" value="ARN73408.1"/>
    <property type="molecule type" value="Genomic_DNA"/>
</dbReference>
<feature type="transmembrane region" description="Helical" evidence="1">
    <location>
        <begin position="91"/>
        <end position="114"/>
    </location>
</feature>